<evidence type="ECO:0000256" key="6">
    <source>
        <dbReference type="ARBA" id="ARBA00023136"/>
    </source>
</evidence>
<feature type="transmembrane region" description="Helical" evidence="7">
    <location>
        <begin position="155"/>
        <end position="175"/>
    </location>
</feature>
<feature type="domain" description="EamA" evidence="8">
    <location>
        <begin position="8"/>
        <end position="140"/>
    </location>
</feature>
<evidence type="ECO:0000259" key="8">
    <source>
        <dbReference type="Pfam" id="PF00892"/>
    </source>
</evidence>
<evidence type="ECO:0000256" key="7">
    <source>
        <dbReference type="SAM" id="Phobius"/>
    </source>
</evidence>
<feature type="domain" description="EamA" evidence="8">
    <location>
        <begin position="158"/>
        <end position="293"/>
    </location>
</feature>
<feature type="transmembrane region" description="Helical" evidence="7">
    <location>
        <begin position="97"/>
        <end position="117"/>
    </location>
</feature>
<organism evidence="9 10">
    <name type="scientific">Paenibacillus shirakamiensis</name>
    <dbReference type="NCBI Taxonomy" id="1265935"/>
    <lineage>
        <taxon>Bacteria</taxon>
        <taxon>Bacillati</taxon>
        <taxon>Bacillota</taxon>
        <taxon>Bacilli</taxon>
        <taxon>Bacillales</taxon>
        <taxon>Paenibacillaceae</taxon>
        <taxon>Paenibacillus</taxon>
    </lineage>
</organism>
<gene>
    <name evidence="9" type="ORF">J2Z69_001276</name>
</gene>
<feature type="transmembrane region" description="Helical" evidence="7">
    <location>
        <begin position="254"/>
        <end position="271"/>
    </location>
</feature>
<keyword evidence="6 7" id="KW-0472">Membrane</keyword>
<sequence length="313" mass="33788">MNMKDTVKAYIAMSIAMTTVGSSIVVGKWVTQVFPVFLASLLRFGLASLVLIIILLIKEGVPKLTRKEIVLLFFQALTGVFLFNICLLIGLQKTPATESGIITSTTPMVISVLSLFFFKEKISWRSWVGVIMAVLGIAVIHVMGQAPASEGVGGFSLIGYGLLCAAVISEALFTLIGKSLTDRLSPLAITTFVTIWGCLLFIPLGVYQAISYDFYHPAFTDWLCIAYLAIVVTVIGFALWYFGISSVATSTSASFTGIIAVSALVLSNLLLHEPMGWNHIIGMLIVVGAIIFSAQSERRSTQDSSPDSEQLSL</sequence>
<comment type="similarity">
    <text evidence="2">Belongs to the EamA transporter family.</text>
</comment>
<dbReference type="EMBL" id="JAGGLD010000001">
    <property type="protein sequence ID" value="MBP2000257.1"/>
    <property type="molecule type" value="Genomic_DNA"/>
</dbReference>
<dbReference type="InterPro" id="IPR037185">
    <property type="entry name" value="EmrE-like"/>
</dbReference>
<accession>A0ABS4JEX6</accession>
<evidence type="ECO:0000313" key="10">
    <source>
        <dbReference type="Proteomes" id="UP001519288"/>
    </source>
</evidence>
<reference evidence="9 10" key="1">
    <citation type="submission" date="2021-03" db="EMBL/GenBank/DDBJ databases">
        <title>Genomic Encyclopedia of Type Strains, Phase IV (KMG-IV): sequencing the most valuable type-strain genomes for metagenomic binning, comparative biology and taxonomic classification.</title>
        <authorList>
            <person name="Goeker M."/>
        </authorList>
    </citation>
    <scope>NUCLEOTIDE SEQUENCE [LARGE SCALE GENOMIC DNA]</scope>
    <source>
        <strain evidence="9 10">DSM 26806</strain>
    </source>
</reference>
<keyword evidence="3" id="KW-1003">Cell membrane</keyword>
<feature type="transmembrane region" description="Helical" evidence="7">
    <location>
        <begin position="124"/>
        <end position="143"/>
    </location>
</feature>
<dbReference type="SUPFAM" id="SSF103481">
    <property type="entry name" value="Multidrug resistance efflux transporter EmrE"/>
    <property type="match status" value="2"/>
</dbReference>
<dbReference type="InterPro" id="IPR000620">
    <property type="entry name" value="EamA_dom"/>
</dbReference>
<evidence type="ECO:0000256" key="2">
    <source>
        <dbReference type="ARBA" id="ARBA00007362"/>
    </source>
</evidence>
<feature type="transmembrane region" description="Helical" evidence="7">
    <location>
        <begin position="9"/>
        <end position="30"/>
    </location>
</feature>
<feature type="transmembrane region" description="Helical" evidence="7">
    <location>
        <begin position="277"/>
        <end position="294"/>
    </location>
</feature>
<comment type="subcellular location">
    <subcellularLocation>
        <location evidence="1">Cell membrane</location>
        <topology evidence="1">Multi-pass membrane protein</topology>
    </subcellularLocation>
</comment>
<dbReference type="Pfam" id="PF00892">
    <property type="entry name" value="EamA"/>
    <property type="match status" value="2"/>
</dbReference>
<evidence type="ECO:0000313" key="9">
    <source>
        <dbReference type="EMBL" id="MBP2000257.1"/>
    </source>
</evidence>
<feature type="transmembrane region" description="Helical" evidence="7">
    <location>
        <begin position="36"/>
        <end position="57"/>
    </location>
</feature>
<proteinExistence type="inferred from homology"/>
<keyword evidence="4 7" id="KW-0812">Transmembrane</keyword>
<evidence type="ECO:0000256" key="3">
    <source>
        <dbReference type="ARBA" id="ARBA00022475"/>
    </source>
</evidence>
<keyword evidence="5 7" id="KW-1133">Transmembrane helix</keyword>
<dbReference type="Proteomes" id="UP001519288">
    <property type="component" value="Unassembled WGS sequence"/>
</dbReference>
<evidence type="ECO:0000256" key="1">
    <source>
        <dbReference type="ARBA" id="ARBA00004651"/>
    </source>
</evidence>
<dbReference type="PANTHER" id="PTHR32322">
    <property type="entry name" value="INNER MEMBRANE TRANSPORTER"/>
    <property type="match status" value="1"/>
</dbReference>
<name>A0ABS4JEX6_9BACL</name>
<protein>
    <submittedName>
        <fullName evidence="9">Drug/metabolite transporter (DMT)-like permease</fullName>
    </submittedName>
</protein>
<dbReference type="PANTHER" id="PTHR32322:SF18">
    <property type="entry name" value="S-ADENOSYLMETHIONINE_S-ADENOSYLHOMOCYSTEINE TRANSPORTER"/>
    <property type="match status" value="1"/>
</dbReference>
<evidence type="ECO:0000256" key="5">
    <source>
        <dbReference type="ARBA" id="ARBA00022989"/>
    </source>
</evidence>
<feature type="transmembrane region" description="Helical" evidence="7">
    <location>
        <begin position="69"/>
        <end position="91"/>
    </location>
</feature>
<comment type="caution">
    <text evidence="9">The sequence shown here is derived from an EMBL/GenBank/DDBJ whole genome shotgun (WGS) entry which is preliminary data.</text>
</comment>
<feature type="transmembrane region" description="Helical" evidence="7">
    <location>
        <begin position="222"/>
        <end position="242"/>
    </location>
</feature>
<feature type="transmembrane region" description="Helical" evidence="7">
    <location>
        <begin position="187"/>
        <end position="210"/>
    </location>
</feature>
<keyword evidence="10" id="KW-1185">Reference proteome</keyword>
<dbReference type="InterPro" id="IPR050638">
    <property type="entry name" value="AA-Vitamin_Transporters"/>
</dbReference>
<evidence type="ECO:0000256" key="4">
    <source>
        <dbReference type="ARBA" id="ARBA00022692"/>
    </source>
</evidence>